<comment type="caution">
    <text evidence="3">The sequence shown here is derived from an EMBL/GenBank/DDBJ whole genome shotgun (WGS) entry which is preliminary data.</text>
</comment>
<feature type="region of interest" description="Disordered" evidence="1">
    <location>
        <begin position="245"/>
        <end position="313"/>
    </location>
</feature>
<sequence length="313" mass="36863">MKKIFILSILTLVMPLATWAQDDLYFVPAKDKSDFQHSIVKTEPSTYYAGINKSDADYNRRGHFHSSYQKIGKDSLGNDIVLFDMNDAKRDTIYQVERLFDNGESDFAYSQQMNRFDDGWDYYPWRYRGSFYYDTWWGWNPWYDDYYYGPWNDYGWYRYYGWYSPWRYGYYRWGWPYYSYGWYPYSYGWWTPRYYGRVYGHTGTANHWANGRVFNRSTTGYRGNINRNDNGRVTFGNTTVRSNRFGGTRNDGNVRFNGSRNNNSLNNNRQFTPNRNNSFGNGTRSSIGGGNFGGSRGGGSGTRTGGGRFGGRR</sequence>
<dbReference type="AlphaFoldDB" id="A0A5C8GMM5"/>
<evidence type="ECO:0000313" key="3">
    <source>
        <dbReference type="EMBL" id="TXJ63384.1"/>
    </source>
</evidence>
<dbReference type="Proteomes" id="UP000321612">
    <property type="component" value="Unassembled WGS sequence"/>
</dbReference>
<feature type="signal peptide" evidence="2">
    <location>
        <begin position="1"/>
        <end position="20"/>
    </location>
</feature>
<dbReference type="EMBL" id="SDIK01000005">
    <property type="protein sequence ID" value="TXJ63384.1"/>
    <property type="molecule type" value="Genomic_DNA"/>
</dbReference>
<organism evidence="3 4">
    <name type="scientific">Prevotella brunnea</name>
    <dbReference type="NCBI Taxonomy" id="2508867"/>
    <lineage>
        <taxon>Bacteria</taxon>
        <taxon>Pseudomonadati</taxon>
        <taxon>Bacteroidota</taxon>
        <taxon>Bacteroidia</taxon>
        <taxon>Bacteroidales</taxon>
        <taxon>Prevotellaceae</taxon>
        <taxon>Prevotella</taxon>
    </lineage>
</organism>
<keyword evidence="4" id="KW-1185">Reference proteome</keyword>
<evidence type="ECO:0000256" key="1">
    <source>
        <dbReference type="SAM" id="MobiDB-lite"/>
    </source>
</evidence>
<dbReference type="OrthoDB" id="1083231at2"/>
<evidence type="ECO:0000313" key="4">
    <source>
        <dbReference type="Proteomes" id="UP000321612"/>
    </source>
</evidence>
<name>A0A5C8GMM5_9BACT</name>
<feature type="chain" id="PRO_5022888252" description="Prolyl-tRNA synthetase" evidence="2">
    <location>
        <begin position="21"/>
        <end position="313"/>
    </location>
</feature>
<evidence type="ECO:0000256" key="2">
    <source>
        <dbReference type="SAM" id="SignalP"/>
    </source>
</evidence>
<evidence type="ECO:0008006" key="5">
    <source>
        <dbReference type="Google" id="ProtNLM"/>
    </source>
</evidence>
<keyword evidence="2" id="KW-0732">Signal</keyword>
<accession>A0A5C8GMM5</accession>
<reference evidence="4" key="1">
    <citation type="submission" date="2019-05" db="EMBL/GenBank/DDBJ databases">
        <title>Prevotella brunnea sp. nov., isolated from a wound of a patient.</title>
        <authorList>
            <person name="Buhl M."/>
        </authorList>
    </citation>
    <scope>NUCLEOTIDE SEQUENCE [LARGE SCALE GENOMIC DNA]</scope>
    <source>
        <strain evidence="4">A2672</strain>
    </source>
</reference>
<feature type="compositionally biased region" description="Gly residues" evidence="1">
    <location>
        <begin position="287"/>
        <end position="313"/>
    </location>
</feature>
<proteinExistence type="predicted"/>
<dbReference type="RefSeq" id="WP_130829745.1">
    <property type="nucleotide sequence ID" value="NZ_SDIK01000005.1"/>
</dbReference>
<protein>
    <recommendedName>
        <fullName evidence="5">Prolyl-tRNA synthetase</fullName>
    </recommendedName>
</protein>
<feature type="compositionally biased region" description="Low complexity" evidence="1">
    <location>
        <begin position="257"/>
        <end position="286"/>
    </location>
</feature>
<gene>
    <name evidence="3" type="ORF">ETF27_00465</name>
</gene>